<protein>
    <recommendedName>
        <fullName evidence="4">DNA-binding protein</fullName>
    </recommendedName>
</protein>
<evidence type="ECO:0000313" key="2">
    <source>
        <dbReference type="EMBL" id="APT85307.1"/>
    </source>
</evidence>
<keyword evidence="3" id="KW-1185">Reference proteome</keyword>
<evidence type="ECO:0000313" key="1">
    <source>
        <dbReference type="EMBL" id="APT85306.1"/>
    </source>
</evidence>
<dbReference type="AlphaFoldDB" id="A0A1L7CHH2"/>
<accession>A0A1L7CHH2</accession>
<proteinExistence type="predicted"/>
<organism evidence="2 3">
    <name type="scientific">Corynebacterium aquilae DSM 44791</name>
    <dbReference type="NCBI Taxonomy" id="1431546"/>
    <lineage>
        <taxon>Bacteria</taxon>
        <taxon>Bacillati</taxon>
        <taxon>Actinomycetota</taxon>
        <taxon>Actinomycetes</taxon>
        <taxon>Mycobacteriales</taxon>
        <taxon>Corynebacteriaceae</taxon>
        <taxon>Corynebacterium</taxon>
    </lineage>
</organism>
<dbReference type="EMBL" id="CP009245">
    <property type="protein sequence ID" value="APT85306.1"/>
    <property type="molecule type" value="Genomic_DNA"/>
</dbReference>
<dbReference type="EMBL" id="CP009245">
    <property type="protein sequence ID" value="APT85307.1"/>
    <property type="molecule type" value="Genomic_DNA"/>
</dbReference>
<dbReference type="KEGG" id="caqu:CAQU_09760"/>
<dbReference type="KEGG" id="caqu:CAQU_09775"/>
<evidence type="ECO:0000313" key="3">
    <source>
        <dbReference type="Proteomes" id="UP000185478"/>
    </source>
</evidence>
<gene>
    <name evidence="1" type="ORF">CAQU_09760</name>
    <name evidence="2" type="ORF">CAQU_09775</name>
</gene>
<reference evidence="2 3" key="1">
    <citation type="submission" date="2014-08" db="EMBL/GenBank/DDBJ databases">
        <title>Complete genome sequence of Corynebacterium aquilae S-613T(T) (=DSM 44791(T)), isolated from the choana of a healthy golden eagle.</title>
        <authorList>
            <person name="Ruckert C."/>
            <person name="Albersmeier A."/>
            <person name="Winkler A."/>
            <person name="Kalinowski J."/>
        </authorList>
    </citation>
    <scope>NUCLEOTIDE SEQUENCE [LARGE SCALE GENOMIC DNA]</scope>
    <source>
        <strain evidence="2 3">S-613</strain>
    </source>
</reference>
<name>A0A1L7CHH2_9CORY</name>
<dbReference type="Proteomes" id="UP000185478">
    <property type="component" value="Chromosome"/>
</dbReference>
<sequence length="69" mass="7774">MDPKITDRITGRELWTAQQCADHCNITRPGWASGSARGSYPAPAGDFHVGKVWWADEVIAWRKEHPGRK</sequence>
<evidence type="ECO:0008006" key="4">
    <source>
        <dbReference type="Google" id="ProtNLM"/>
    </source>
</evidence>